<dbReference type="Gene3D" id="3.10.50.40">
    <property type="match status" value="1"/>
</dbReference>
<evidence type="ECO:0000256" key="7">
    <source>
        <dbReference type="SAM" id="MobiDB-lite"/>
    </source>
</evidence>
<comment type="catalytic activity">
    <reaction evidence="1 6">
        <text>[protein]-peptidylproline (omega=180) = [protein]-peptidylproline (omega=0)</text>
        <dbReference type="Rhea" id="RHEA:16237"/>
        <dbReference type="Rhea" id="RHEA-COMP:10747"/>
        <dbReference type="Rhea" id="RHEA-COMP:10748"/>
        <dbReference type="ChEBI" id="CHEBI:83833"/>
        <dbReference type="ChEBI" id="CHEBI:83834"/>
        <dbReference type="EC" id="5.2.1.8"/>
    </reaction>
</comment>
<feature type="domain" description="PpiC" evidence="8">
    <location>
        <begin position="55"/>
        <end position="134"/>
    </location>
</feature>
<dbReference type="AlphaFoldDB" id="A0A9N8VGQ2"/>
<dbReference type="OrthoDB" id="1911748at2759"/>
<organism evidence="9 10">
    <name type="scientific">Ambispora gerdemannii</name>
    <dbReference type="NCBI Taxonomy" id="144530"/>
    <lineage>
        <taxon>Eukaryota</taxon>
        <taxon>Fungi</taxon>
        <taxon>Fungi incertae sedis</taxon>
        <taxon>Mucoromycota</taxon>
        <taxon>Glomeromycotina</taxon>
        <taxon>Glomeromycetes</taxon>
        <taxon>Archaeosporales</taxon>
        <taxon>Ambisporaceae</taxon>
        <taxon>Ambispora</taxon>
    </lineage>
</organism>
<dbReference type="GO" id="GO:0003677">
    <property type="term" value="F:DNA binding"/>
    <property type="evidence" value="ECO:0007669"/>
    <property type="project" value="InterPro"/>
</dbReference>
<dbReference type="EC" id="5.2.1.8" evidence="6"/>
<evidence type="ECO:0000256" key="5">
    <source>
        <dbReference type="PROSITE-ProRule" id="PRU00278"/>
    </source>
</evidence>
<dbReference type="GO" id="GO:0006364">
    <property type="term" value="P:rRNA processing"/>
    <property type="evidence" value="ECO:0007669"/>
    <property type="project" value="InterPro"/>
</dbReference>
<evidence type="ECO:0000313" key="10">
    <source>
        <dbReference type="Proteomes" id="UP000789831"/>
    </source>
</evidence>
<dbReference type="SUPFAM" id="SSF54534">
    <property type="entry name" value="FKBP-like"/>
    <property type="match status" value="1"/>
</dbReference>
<evidence type="ECO:0000313" key="9">
    <source>
        <dbReference type="EMBL" id="CAG8450653.1"/>
    </source>
</evidence>
<comment type="similarity">
    <text evidence="2">Belongs to the PpiC/parvulin rotamase family. PIN4 subfamily.</text>
</comment>
<feature type="region of interest" description="Disordered" evidence="7">
    <location>
        <begin position="1"/>
        <end position="52"/>
    </location>
</feature>
<dbReference type="EMBL" id="CAJVPL010000124">
    <property type="protein sequence ID" value="CAG8450653.1"/>
    <property type="molecule type" value="Genomic_DNA"/>
</dbReference>
<comment type="caution">
    <text evidence="9">The sequence shown here is derived from an EMBL/GenBank/DDBJ whole genome shotgun (WGS) entry which is preliminary data.</text>
</comment>
<protein>
    <recommendedName>
        <fullName evidence="6">Peptidyl-prolyl cis-trans isomerase</fullName>
        <ecNumber evidence="6">5.2.1.8</ecNumber>
    </recommendedName>
</protein>
<dbReference type="PROSITE" id="PS50198">
    <property type="entry name" value="PPIC_PPIASE_2"/>
    <property type="match status" value="1"/>
</dbReference>
<dbReference type="Proteomes" id="UP000789831">
    <property type="component" value="Unassembled WGS sequence"/>
</dbReference>
<evidence type="ECO:0000256" key="6">
    <source>
        <dbReference type="RuleBase" id="RU363014"/>
    </source>
</evidence>
<sequence length="221" mass="22881">MGKDKKSGSSGGKESGSKATKGNKDANKTSKSGKKGTTTAVDEEKSGKGGKLKAANSIKVRHILCEKHSKITEALEKIINENMRFDKVAELYSEDKAKQGGSLGWMTRGSMVGEFQEAAFALQPSALDNPVITNPPTNKSSFSGVEIGSGLGTTGGSDIRVAVVATRVYDGPVAVAAATAATVSLAAGPVGYFEDVLTPPEELLAVVRVNPSVSSSVEFIC</sequence>
<dbReference type="PANTHER" id="PTHR45995">
    <property type="match status" value="1"/>
</dbReference>
<dbReference type="InterPro" id="IPR000297">
    <property type="entry name" value="PPIase_PpiC"/>
</dbReference>
<evidence type="ECO:0000256" key="1">
    <source>
        <dbReference type="ARBA" id="ARBA00000971"/>
    </source>
</evidence>
<dbReference type="InterPro" id="IPR046357">
    <property type="entry name" value="PPIase_dom_sf"/>
</dbReference>
<dbReference type="GO" id="GO:0003755">
    <property type="term" value="F:peptidyl-prolyl cis-trans isomerase activity"/>
    <property type="evidence" value="ECO:0007669"/>
    <property type="project" value="UniProtKB-UniRule"/>
</dbReference>
<keyword evidence="10" id="KW-1185">Reference proteome</keyword>
<name>A0A9N8VGQ2_9GLOM</name>
<proteinExistence type="inferred from homology"/>
<evidence type="ECO:0000259" key="8">
    <source>
        <dbReference type="PROSITE" id="PS50198"/>
    </source>
</evidence>
<reference evidence="9" key="1">
    <citation type="submission" date="2021-06" db="EMBL/GenBank/DDBJ databases">
        <authorList>
            <person name="Kallberg Y."/>
            <person name="Tangrot J."/>
            <person name="Rosling A."/>
        </authorList>
    </citation>
    <scope>NUCLEOTIDE SEQUENCE</scope>
    <source>
        <strain evidence="9">MT106</strain>
    </source>
</reference>
<evidence type="ECO:0000256" key="3">
    <source>
        <dbReference type="ARBA" id="ARBA00023110"/>
    </source>
</evidence>
<keyword evidence="4 5" id="KW-0413">Isomerase</keyword>
<evidence type="ECO:0000256" key="4">
    <source>
        <dbReference type="ARBA" id="ARBA00023235"/>
    </source>
</evidence>
<dbReference type="InterPro" id="IPR043323">
    <property type="entry name" value="PIN4"/>
</dbReference>
<gene>
    <name evidence="9" type="ORF">AGERDE_LOCUS1711</name>
</gene>
<accession>A0A9N8VGQ2</accession>
<evidence type="ECO:0000256" key="2">
    <source>
        <dbReference type="ARBA" id="ARBA00010242"/>
    </source>
</evidence>
<keyword evidence="3 5" id="KW-0697">Rotamase</keyword>
<dbReference type="Pfam" id="PF13616">
    <property type="entry name" value="Rotamase_3"/>
    <property type="match status" value="1"/>
</dbReference>